<organism evidence="1 2">
    <name type="scientific">Putridiphycobacter roseus</name>
    <dbReference type="NCBI Taxonomy" id="2219161"/>
    <lineage>
        <taxon>Bacteria</taxon>
        <taxon>Pseudomonadati</taxon>
        <taxon>Bacteroidota</taxon>
        <taxon>Flavobacteriia</taxon>
        <taxon>Flavobacteriales</taxon>
        <taxon>Crocinitomicaceae</taxon>
        <taxon>Putridiphycobacter</taxon>
    </lineage>
</organism>
<dbReference type="Proteomes" id="UP000249248">
    <property type="component" value="Unassembled WGS sequence"/>
</dbReference>
<dbReference type="RefSeq" id="WP_111062347.1">
    <property type="nucleotide sequence ID" value="NZ_JBHUCU010000002.1"/>
</dbReference>
<sequence>MKKVMYGTLFLALVGIGFSSCEKEEVEKPIDQIVTDNHSNEKYSAISFNNGYIEFKSIDSYYALLEDVESDDVEELTLYLRSLDFLSYGKLKGEESELDSDLMDAMLDKNKILKVGEWFIQIDFVGEKVFALSESINNAYQSLVNKSNREIKEFSTGDDVIDLLLNGFESELDRSCGGVGGFGQSSNKMYITTSVWYQTDVKFNRFGVFFELKGGFDSNDDFGVGSGIQIQFGGTEVWSERKPCNSSSVKTRNTNAINVSGVTKEYYNHYQNVRNLHGWYMYVKTKVSGSTTTMVGASVNY</sequence>
<comment type="caution">
    <text evidence="1">The sequence shown here is derived from an EMBL/GenBank/DDBJ whole genome shotgun (WGS) entry which is preliminary data.</text>
</comment>
<evidence type="ECO:0000313" key="1">
    <source>
        <dbReference type="EMBL" id="PZE18194.1"/>
    </source>
</evidence>
<accession>A0A2W1N2U8</accession>
<keyword evidence="2" id="KW-1185">Reference proteome</keyword>
<evidence type="ECO:0000313" key="2">
    <source>
        <dbReference type="Proteomes" id="UP000249248"/>
    </source>
</evidence>
<reference evidence="1 2" key="1">
    <citation type="submission" date="2018-06" db="EMBL/GenBank/DDBJ databases">
        <title>The draft genome sequence of Crocinitomix sp. SM1701.</title>
        <authorList>
            <person name="Zhang X."/>
        </authorList>
    </citation>
    <scope>NUCLEOTIDE SEQUENCE [LARGE SCALE GENOMIC DNA]</scope>
    <source>
        <strain evidence="1 2">SM1701</strain>
    </source>
</reference>
<protein>
    <submittedName>
        <fullName evidence="1">Uncharacterized protein</fullName>
    </submittedName>
</protein>
<dbReference type="EMBL" id="QKSB01000002">
    <property type="protein sequence ID" value="PZE18194.1"/>
    <property type="molecule type" value="Genomic_DNA"/>
</dbReference>
<dbReference type="PROSITE" id="PS51257">
    <property type="entry name" value="PROKAR_LIPOPROTEIN"/>
    <property type="match status" value="1"/>
</dbReference>
<dbReference type="OrthoDB" id="1466216at2"/>
<gene>
    <name evidence="1" type="ORF">DNU06_06155</name>
</gene>
<dbReference type="AlphaFoldDB" id="A0A2W1N2U8"/>
<proteinExistence type="predicted"/>
<name>A0A2W1N2U8_9FLAO</name>